<accession>A0ACA9PRE6</accession>
<protein>
    <submittedName>
        <fullName evidence="1">27873_t:CDS:1</fullName>
    </submittedName>
</protein>
<dbReference type="Proteomes" id="UP000789920">
    <property type="component" value="Unassembled WGS sequence"/>
</dbReference>
<feature type="non-terminal residue" evidence="1">
    <location>
        <position position="1"/>
    </location>
</feature>
<dbReference type="EMBL" id="CAJVQC010023347">
    <property type="protein sequence ID" value="CAG8721898.1"/>
    <property type="molecule type" value="Genomic_DNA"/>
</dbReference>
<keyword evidence="2" id="KW-1185">Reference proteome</keyword>
<comment type="caution">
    <text evidence="1">The sequence shown here is derived from an EMBL/GenBank/DDBJ whole genome shotgun (WGS) entry which is preliminary data.</text>
</comment>
<evidence type="ECO:0000313" key="1">
    <source>
        <dbReference type="EMBL" id="CAG8721898.1"/>
    </source>
</evidence>
<organism evidence="1 2">
    <name type="scientific">Racocetra persica</name>
    <dbReference type="NCBI Taxonomy" id="160502"/>
    <lineage>
        <taxon>Eukaryota</taxon>
        <taxon>Fungi</taxon>
        <taxon>Fungi incertae sedis</taxon>
        <taxon>Mucoromycota</taxon>
        <taxon>Glomeromycotina</taxon>
        <taxon>Glomeromycetes</taxon>
        <taxon>Diversisporales</taxon>
        <taxon>Gigasporaceae</taxon>
        <taxon>Racocetra</taxon>
    </lineage>
</organism>
<evidence type="ECO:0000313" key="2">
    <source>
        <dbReference type="Proteomes" id="UP000789920"/>
    </source>
</evidence>
<name>A0ACA9PRE6_9GLOM</name>
<reference evidence="1" key="1">
    <citation type="submission" date="2021-06" db="EMBL/GenBank/DDBJ databases">
        <authorList>
            <person name="Kallberg Y."/>
            <person name="Tangrot J."/>
            <person name="Rosling A."/>
        </authorList>
    </citation>
    <scope>NUCLEOTIDE SEQUENCE</scope>
    <source>
        <strain evidence="1">MA461A</strain>
    </source>
</reference>
<proteinExistence type="predicted"/>
<sequence>IDATQYENQVDDKDDQIFLDNKFEEDFDLAKKNIYLANDSLAK</sequence>
<gene>
    <name evidence="1" type="ORF">RPERSI_LOCUS11367</name>
</gene>